<dbReference type="AlphaFoldDB" id="A0A0G0JD94"/>
<evidence type="ECO:0008006" key="3">
    <source>
        <dbReference type="Google" id="ProtNLM"/>
    </source>
</evidence>
<sequence>MHGSGEGGINMQPKVGIILINYKDYAKRFLADCRDSLRLIDYPKDKYVVYIVDNATSPETRAYLQEIYLIRHTLQK</sequence>
<organism evidence="1 2">
    <name type="scientific">candidate division WS6 bacterium GW2011_GWA2_37_6</name>
    <dbReference type="NCBI Taxonomy" id="1619087"/>
    <lineage>
        <taxon>Bacteria</taxon>
        <taxon>Candidatus Dojkabacteria</taxon>
    </lineage>
</organism>
<dbReference type="EMBL" id="LBTH01000048">
    <property type="protein sequence ID" value="KKQ34759.1"/>
    <property type="molecule type" value="Genomic_DNA"/>
</dbReference>
<evidence type="ECO:0000313" key="2">
    <source>
        <dbReference type="Proteomes" id="UP000034852"/>
    </source>
</evidence>
<reference evidence="1 2" key="1">
    <citation type="journal article" date="2015" name="Nature">
        <title>rRNA introns, odd ribosomes, and small enigmatic genomes across a large radiation of phyla.</title>
        <authorList>
            <person name="Brown C.T."/>
            <person name="Hug L.A."/>
            <person name="Thomas B.C."/>
            <person name="Sharon I."/>
            <person name="Castelle C.J."/>
            <person name="Singh A."/>
            <person name="Wilkins M.J."/>
            <person name="Williams K.H."/>
            <person name="Banfield J.F."/>
        </authorList>
    </citation>
    <scope>NUCLEOTIDE SEQUENCE [LARGE SCALE GENOMIC DNA]</scope>
</reference>
<accession>A0A0G0JD94</accession>
<evidence type="ECO:0000313" key="1">
    <source>
        <dbReference type="EMBL" id="KKQ34759.1"/>
    </source>
</evidence>
<gene>
    <name evidence="1" type="ORF">US52_C0048G0002</name>
</gene>
<dbReference type="InterPro" id="IPR029044">
    <property type="entry name" value="Nucleotide-diphossugar_trans"/>
</dbReference>
<dbReference type="SUPFAM" id="SSF53448">
    <property type="entry name" value="Nucleotide-diphospho-sugar transferases"/>
    <property type="match status" value="1"/>
</dbReference>
<protein>
    <recommendedName>
        <fullName evidence="3">Glycosyltransferase 2-like domain-containing protein</fullName>
    </recommendedName>
</protein>
<comment type="caution">
    <text evidence="1">The sequence shown here is derived from an EMBL/GenBank/DDBJ whole genome shotgun (WGS) entry which is preliminary data.</text>
</comment>
<name>A0A0G0JD94_9BACT</name>
<proteinExistence type="predicted"/>
<dbReference type="Proteomes" id="UP000034852">
    <property type="component" value="Unassembled WGS sequence"/>
</dbReference>